<protein>
    <submittedName>
        <fullName evidence="2">PHP domain-containing protein</fullName>
    </submittedName>
</protein>
<evidence type="ECO:0000313" key="2">
    <source>
        <dbReference type="EMBL" id="MFA9478950.1"/>
    </source>
</evidence>
<dbReference type="InterPro" id="IPR016195">
    <property type="entry name" value="Pol/histidinol_Pase-like"/>
</dbReference>
<accession>A0ABV4U5S0</accession>
<keyword evidence="3" id="KW-1185">Reference proteome</keyword>
<dbReference type="SUPFAM" id="SSF89550">
    <property type="entry name" value="PHP domain-like"/>
    <property type="match status" value="1"/>
</dbReference>
<dbReference type="EMBL" id="JBGUBD010000006">
    <property type="protein sequence ID" value="MFA9478950.1"/>
    <property type="molecule type" value="Genomic_DNA"/>
</dbReference>
<name>A0ABV4U5S0_9BACT</name>
<dbReference type="Gene3D" id="3.20.20.140">
    <property type="entry name" value="Metal-dependent hydrolases"/>
    <property type="match status" value="1"/>
</dbReference>
<evidence type="ECO:0000259" key="1">
    <source>
        <dbReference type="SMART" id="SM00481"/>
    </source>
</evidence>
<dbReference type="PANTHER" id="PTHR42924:SF3">
    <property type="entry name" value="POLYMERASE_HISTIDINOL PHOSPHATASE N-TERMINAL DOMAIN-CONTAINING PROTEIN"/>
    <property type="match status" value="1"/>
</dbReference>
<evidence type="ECO:0000313" key="3">
    <source>
        <dbReference type="Proteomes" id="UP001575105"/>
    </source>
</evidence>
<organism evidence="2 3">
    <name type="scientific">Natronomicrosphaera hydrolytica</name>
    <dbReference type="NCBI Taxonomy" id="3242702"/>
    <lineage>
        <taxon>Bacteria</taxon>
        <taxon>Pseudomonadati</taxon>
        <taxon>Planctomycetota</taxon>
        <taxon>Phycisphaerae</taxon>
        <taxon>Phycisphaerales</taxon>
        <taxon>Phycisphaeraceae</taxon>
        <taxon>Natronomicrosphaera</taxon>
    </lineage>
</organism>
<sequence>MKASATSLYDLHLHTWWSFDGEIDVESHFRRAQERGVRCLAVTEHNHMDSVAEVLAVAERYPAIRVIPSAELTVRTSIGGVDLLCYNLPVPATPGLKALFETYRVCQRDLGEQFSKGMQAIGVDFNEKRRREVLELYRPSQMIERQGLTRPKRAMTLTYFLKQGWVQDADEFDSLCARAHEAVSGLTFPEVNRVRDVVHEAGGLIVLAHPPLYCKDADHDQLDLLRTECALDGIECAHPRVTPDLCRRYRAYCVEYGLFSTGGSDSHTQTNVDHAFGRHGGEAGWLDELLDRLGESRNTDSRQHNCPTAPHATRS</sequence>
<dbReference type="Pfam" id="PF02811">
    <property type="entry name" value="PHP"/>
    <property type="match status" value="1"/>
</dbReference>
<dbReference type="InterPro" id="IPR004013">
    <property type="entry name" value="PHP_dom"/>
</dbReference>
<dbReference type="PANTHER" id="PTHR42924">
    <property type="entry name" value="EXONUCLEASE"/>
    <property type="match status" value="1"/>
</dbReference>
<comment type="caution">
    <text evidence="2">The sequence shown here is derived from an EMBL/GenBank/DDBJ whole genome shotgun (WGS) entry which is preliminary data.</text>
</comment>
<dbReference type="Proteomes" id="UP001575105">
    <property type="component" value="Unassembled WGS sequence"/>
</dbReference>
<dbReference type="Gene3D" id="1.10.150.650">
    <property type="match status" value="1"/>
</dbReference>
<dbReference type="InterPro" id="IPR052018">
    <property type="entry name" value="PHP_domain"/>
</dbReference>
<dbReference type="RefSeq" id="WP_425345869.1">
    <property type="nucleotide sequence ID" value="NZ_JBGUBD010000006.1"/>
</dbReference>
<dbReference type="InterPro" id="IPR003141">
    <property type="entry name" value="Pol/His_phosphatase_N"/>
</dbReference>
<feature type="domain" description="Polymerase/histidinol phosphatase N-terminal" evidence="1">
    <location>
        <begin position="9"/>
        <end position="76"/>
    </location>
</feature>
<reference evidence="2 3" key="1">
    <citation type="submission" date="2024-08" db="EMBL/GenBank/DDBJ databases">
        <title>Whole-genome sequencing of halo(alkali)philic microorganisms from hypersaline lakes.</title>
        <authorList>
            <person name="Sorokin D.Y."/>
            <person name="Merkel A.Y."/>
            <person name="Messina E."/>
            <person name="Yakimov M."/>
        </authorList>
    </citation>
    <scope>NUCLEOTIDE SEQUENCE [LARGE SCALE GENOMIC DNA]</scope>
    <source>
        <strain evidence="2 3">AB-hyl4</strain>
    </source>
</reference>
<dbReference type="SMART" id="SM00481">
    <property type="entry name" value="POLIIIAc"/>
    <property type="match status" value="1"/>
</dbReference>
<proteinExistence type="predicted"/>
<gene>
    <name evidence="2" type="ORF">ACERK3_11705</name>
</gene>